<accession>A0A923SE89</accession>
<keyword evidence="2" id="KW-1185">Reference proteome</keyword>
<proteinExistence type="predicted"/>
<dbReference type="EMBL" id="JACRUL010000003">
    <property type="protein sequence ID" value="MBC5843251.1"/>
    <property type="molecule type" value="Genomic_DNA"/>
</dbReference>
<dbReference type="RefSeq" id="WP_187016947.1">
    <property type="nucleotide sequence ID" value="NZ_JACRUK010000003.1"/>
</dbReference>
<sequence length="63" mass="7589">MKKRYILFKNGSEIGEADNDVEIYQLITVSKQYYYSQFKDLLFEDGANFKRNRYTIIDRVNPK</sequence>
<protein>
    <submittedName>
        <fullName evidence="1">Uncharacterized protein</fullName>
    </submittedName>
</protein>
<organism evidence="1 2">
    <name type="scientific">Flavobacterium muglaense</name>
    <dbReference type="NCBI Taxonomy" id="2764716"/>
    <lineage>
        <taxon>Bacteria</taxon>
        <taxon>Pseudomonadati</taxon>
        <taxon>Bacteroidota</taxon>
        <taxon>Flavobacteriia</taxon>
        <taxon>Flavobacteriales</taxon>
        <taxon>Flavobacteriaceae</taxon>
        <taxon>Flavobacterium</taxon>
    </lineage>
</organism>
<dbReference type="AlphaFoldDB" id="A0A923SE89"/>
<name>A0A923SE89_9FLAO</name>
<dbReference type="Proteomes" id="UP000641454">
    <property type="component" value="Unassembled WGS sequence"/>
</dbReference>
<evidence type="ECO:0000313" key="2">
    <source>
        <dbReference type="Proteomes" id="UP000641454"/>
    </source>
</evidence>
<reference evidence="1 2" key="1">
    <citation type="submission" date="2020-08" db="EMBL/GenBank/DDBJ databases">
        <title>Description of novel Flavobacterium F-392 isolate.</title>
        <authorList>
            <person name="Saticioglu I.B."/>
            <person name="Duman M."/>
            <person name="Altun S."/>
        </authorList>
    </citation>
    <scope>NUCLEOTIDE SEQUENCE [LARGE SCALE GENOMIC DNA]</scope>
    <source>
        <strain evidence="1 2">F-392</strain>
    </source>
</reference>
<evidence type="ECO:0000313" key="1">
    <source>
        <dbReference type="EMBL" id="MBC5843251.1"/>
    </source>
</evidence>
<gene>
    <name evidence="1" type="ORF">H8R25_02210</name>
</gene>
<comment type="caution">
    <text evidence="1">The sequence shown here is derived from an EMBL/GenBank/DDBJ whole genome shotgun (WGS) entry which is preliminary data.</text>
</comment>